<accession>A0A857DGY5</accession>
<keyword evidence="2 5" id="KW-0489">Methyltransferase</keyword>
<dbReference type="GO" id="GO:0005737">
    <property type="term" value="C:cytoplasm"/>
    <property type="evidence" value="ECO:0007669"/>
    <property type="project" value="UniProtKB-ARBA"/>
</dbReference>
<dbReference type="InterPro" id="IPR051259">
    <property type="entry name" value="rRNA_Methyltransferase"/>
</dbReference>
<evidence type="ECO:0000313" key="5">
    <source>
        <dbReference type="EMBL" id="QGZ99495.1"/>
    </source>
</evidence>
<keyword evidence="3 5" id="KW-0808">Transferase</keyword>
<dbReference type="InterPro" id="IPR053888">
    <property type="entry name" value="MRM3-like_sub_bind"/>
</dbReference>
<dbReference type="GO" id="GO:0006396">
    <property type="term" value="P:RNA processing"/>
    <property type="evidence" value="ECO:0007669"/>
    <property type="project" value="InterPro"/>
</dbReference>
<dbReference type="InterPro" id="IPR013123">
    <property type="entry name" value="SpoU_subst-bd"/>
</dbReference>
<comment type="similarity">
    <text evidence="1">Belongs to the class IV-like SAM-binding methyltransferase superfamily. RNA methyltransferase TrmH family.</text>
</comment>
<name>A0A857DGY5_9FIRM</name>
<dbReference type="InterPro" id="IPR029026">
    <property type="entry name" value="tRNA_m1G_MTases_N"/>
</dbReference>
<evidence type="ECO:0000259" key="4">
    <source>
        <dbReference type="SMART" id="SM00967"/>
    </source>
</evidence>
<dbReference type="PANTHER" id="PTHR43191:SF2">
    <property type="entry name" value="RRNA METHYLTRANSFERASE 3, MITOCHONDRIAL"/>
    <property type="match status" value="1"/>
</dbReference>
<dbReference type="SUPFAM" id="SSF55315">
    <property type="entry name" value="L30e-like"/>
    <property type="match status" value="1"/>
</dbReference>
<dbReference type="InterPro" id="IPR029028">
    <property type="entry name" value="Alpha/beta_knot_MTases"/>
</dbReference>
<feature type="domain" description="RNA 2-O ribose methyltransferase substrate binding" evidence="4">
    <location>
        <begin position="29"/>
        <end position="113"/>
    </location>
</feature>
<dbReference type="InterPro" id="IPR001537">
    <property type="entry name" value="SpoU_MeTrfase"/>
</dbReference>
<dbReference type="Proteomes" id="UP000430508">
    <property type="component" value="Chromosome"/>
</dbReference>
<evidence type="ECO:0000256" key="1">
    <source>
        <dbReference type="ARBA" id="ARBA00007228"/>
    </source>
</evidence>
<dbReference type="PANTHER" id="PTHR43191">
    <property type="entry name" value="RRNA METHYLTRANSFERASE 3"/>
    <property type="match status" value="1"/>
</dbReference>
<dbReference type="Pfam" id="PF00588">
    <property type="entry name" value="SpoU_methylase"/>
    <property type="match status" value="1"/>
</dbReference>
<gene>
    <name evidence="5" type="ORF">GQ588_01885</name>
</gene>
<dbReference type="GO" id="GO:0008173">
    <property type="term" value="F:RNA methyltransferase activity"/>
    <property type="evidence" value="ECO:0007669"/>
    <property type="project" value="InterPro"/>
</dbReference>
<dbReference type="GO" id="GO:0003723">
    <property type="term" value="F:RNA binding"/>
    <property type="evidence" value="ECO:0007669"/>
    <property type="project" value="InterPro"/>
</dbReference>
<dbReference type="SMART" id="SM00967">
    <property type="entry name" value="SpoU_sub_bind"/>
    <property type="match status" value="1"/>
</dbReference>
<evidence type="ECO:0000256" key="3">
    <source>
        <dbReference type="ARBA" id="ARBA00022679"/>
    </source>
</evidence>
<organism evidence="5 6">
    <name type="scientific">Dehalobacter restrictus</name>
    <dbReference type="NCBI Taxonomy" id="55583"/>
    <lineage>
        <taxon>Bacteria</taxon>
        <taxon>Bacillati</taxon>
        <taxon>Bacillota</taxon>
        <taxon>Clostridia</taxon>
        <taxon>Eubacteriales</taxon>
        <taxon>Desulfitobacteriaceae</taxon>
        <taxon>Dehalobacter</taxon>
    </lineage>
</organism>
<dbReference type="AlphaFoldDB" id="A0A857DGY5"/>
<dbReference type="Gene3D" id="3.40.1280.10">
    <property type="match status" value="1"/>
</dbReference>
<dbReference type="Pfam" id="PF22435">
    <property type="entry name" value="MRM3-like_sub_bind"/>
    <property type="match status" value="1"/>
</dbReference>
<protein>
    <submittedName>
        <fullName evidence="5">RNA methyltransferase</fullName>
    </submittedName>
</protein>
<dbReference type="CDD" id="cd18095">
    <property type="entry name" value="SpoU-like_rRNA-MTase"/>
    <property type="match status" value="1"/>
</dbReference>
<dbReference type="GO" id="GO:0032259">
    <property type="term" value="P:methylation"/>
    <property type="evidence" value="ECO:0007669"/>
    <property type="project" value="UniProtKB-KW"/>
</dbReference>
<evidence type="ECO:0000256" key="2">
    <source>
        <dbReference type="ARBA" id="ARBA00022603"/>
    </source>
</evidence>
<dbReference type="EMBL" id="CP046996">
    <property type="protein sequence ID" value="QGZ99495.1"/>
    <property type="molecule type" value="Genomic_DNA"/>
</dbReference>
<sequence>MIVSLQNEQVKHVVSLHDKKGRKEYREFLVEGKRFVQEAILRQAQLKKIYYTAQDAAMEKSDLQQSLSIGGLVTEIRALGIEAEEVSEAVMRKMSATEEPQGILGIIRKTEFDWQDILIEKDTILLVVDGIQDPGNLGTILRTALAADVKQIILTKKTVDLYNPKVLRSSMGSVFSEVILADKTPEEIAIFCRQKECSMVVSTMGGTSIFKTNIREDYPLALIVGNEATGPSAFFMEKAAKHYSIPMFNNVESLNASMAAGIFLYEMRRQGQFL</sequence>
<proteinExistence type="inferred from homology"/>
<dbReference type="RefSeq" id="WP_019226611.1">
    <property type="nucleotide sequence ID" value="NZ_CP046996.1"/>
</dbReference>
<reference evidence="5 6" key="1">
    <citation type="submission" date="2019-12" db="EMBL/GenBank/DDBJ databases">
        <title>Sequence classification of anaerobic respiratory reductive dehalogenases: First we see many, then we see few.</title>
        <authorList>
            <person name="Molenda O."/>
            <person name="Puentes Jacome L.A."/>
            <person name="Cao X."/>
            <person name="Nesbo C.L."/>
            <person name="Tang S."/>
            <person name="Morson N."/>
            <person name="Patron J."/>
            <person name="Lomheim L."/>
            <person name="Wishart D.S."/>
            <person name="Edwards E.A."/>
        </authorList>
    </citation>
    <scope>NUCLEOTIDE SEQUENCE [LARGE SCALE GENOMIC DNA]</scope>
    <source>
        <strain evidence="5 6">12DCA</strain>
    </source>
</reference>
<dbReference type="Gene3D" id="3.30.1330.30">
    <property type="match status" value="1"/>
</dbReference>
<dbReference type="InterPro" id="IPR029064">
    <property type="entry name" value="Ribosomal_eL30-like_sf"/>
</dbReference>
<dbReference type="SUPFAM" id="SSF75217">
    <property type="entry name" value="alpha/beta knot"/>
    <property type="match status" value="1"/>
</dbReference>
<evidence type="ECO:0000313" key="6">
    <source>
        <dbReference type="Proteomes" id="UP000430508"/>
    </source>
</evidence>